<dbReference type="EMBL" id="KB030673">
    <property type="protein sequence ID" value="ELK11443.1"/>
    <property type="molecule type" value="Genomic_DNA"/>
</dbReference>
<gene>
    <name evidence="2" type="ORF">PAL_GLEAN10024898</name>
</gene>
<protein>
    <submittedName>
        <fullName evidence="2">Uncharacterized protein</fullName>
    </submittedName>
</protein>
<dbReference type="InParanoid" id="L5KLL1"/>
<evidence type="ECO:0000313" key="2">
    <source>
        <dbReference type="EMBL" id="ELK11443.1"/>
    </source>
</evidence>
<dbReference type="Proteomes" id="UP000010552">
    <property type="component" value="Unassembled WGS sequence"/>
</dbReference>
<proteinExistence type="predicted"/>
<feature type="region of interest" description="Disordered" evidence="1">
    <location>
        <begin position="1"/>
        <end position="58"/>
    </location>
</feature>
<organism evidence="2 3">
    <name type="scientific">Pteropus alecto</name>
    <name type="common">Black flying fox</name>
    <dbReference type="NCBI Taxonomy" id="9402"/>
    <lineage>
        <taxon>Eukaryota</taxon>
        <taxon>Metazoa</taxon>
        <taxon>Chordata</taxon>
        <taxon>Craniata</taxon>
        <taxon>Vertebrata</taxon>
        <taxon>Euteleostomi</taxon>
        <taxon>Mammalia</taxon>
        <taxon>Eutheria</taxon>
        <taxon>Laurasiatheria</taxon>
        <taxon>Chiroptera</taxon>
        <taxon>Yinpterochiroptera</taxon>
        <taxon>Pteropodoidea</taxon>
        <taxon>Pteropodidae</taxon>
        <taxon>Pteropodinae</taxon>
        <taxon>Pteropus</taxon>
    </lineage>
</organism>
<evidence type="ECO:0000313" key="3">
    <source>
        <dbReference type="Proteomes" id="UP000010552"/>
    </source>
</evidence>
<accession>L5KLL1</accession>
<dbReference type="AlphaFoldDB" id="L5KLL1"/>
<reference evidence="3" key="1">
    <citation type="journal article" date="2013" name="Science">
        <title>Comparative analysis of bat genomes provides insight into the evolution of flight and immunity.</title>
        <authorList>
            <person name="Zhang G."/>
            <person name="Cowled C."/>
            <person name="Shi Z."/>
            <person name="Huang Z."/>
            <person name="Bishop-Lilly K.A."/>
            <person name="Fang X."/>
            <person name="Wynne J.W."/>
            <person name="Xiong Z."/>
            <person name="Baker M.L."/>
            <person name="Zhao W."/>
            <person name="Tachedjian M."/>
            <person name="Zhu Y."/>
            <person name="Zhou P."/>
            <person name="Jiang X."/>
            <person name="Ng J."/>
            <person name="Yang L."/>
            <person name="Wu L."/>
            <person name="Xiao J."/>
            <person name="Feng Y."/>
            <person name="Chen Y."/>
            <person name="Sun X."/>
            <person name="Zhang Y."/>
            <person name="Marsh G.A."/>
            <person name="Crameri G."/>
            <person name="Broder C.C."/>
            <person name="Frey K.G."/>
            <person name="Wang L.F."/>
            <person name="Wang J."/>
        </authorList>
    </citation>
    <scope>NUCLEOTIDE SEQUENCE [LARGE SCALE GENOMIC DNA]</scope>
</reference>
<keyword evidence="3" id="KW-1185">Reference proteome</keyword>
<sequence>MLPGFQEAAVEGRPGILSGVISRPAPQAQRVRHKHARQREKRGRGNRSRNCQTKPTTP</sequence>
<name>L5KLL1_PTEAL</name>
<feature type="compositionally biased region" description="Polar residues" evidence="1">
    <location>
        <begin position="48"/>
        <end position="58"/>
    </location>
</feature>
<feature type="compositionally biased region" description="Basic residues" evidence="1">
    <location>
        <begin position="30"/>
        <end position="47"/>
    </location>
</feature>
<evidence type="ECO:0000256" key="1">
    <source>
        <dbReference type="SAM" id="MobiDB-lite"/>
    </source>
</evidence>